<dbReference type="PRINTS" id="PR00081">
    <property type="entry name" value="GDHRDH"/>
</dbReference>
<organism evidence="2 3">
    <name type="scientific">Azohydromonas lata</name>
    <dbReference type="NCBI Taxonomy" id="45677"/>
    <lineage>
        <taxon>Bacteria</taxon>
        <taxon>Pseudomonadati</taxon>
        <taxon>Pseudomonadota</taxon>
        <taxon>Betaproteobacteria</taxon>
        <taxon>Burkholderiales</taxon>
        <taxon>Sphaerotilaceae</taxon>
        <taxon>Azohydromonas</taxon>
    </lineage>
</organism>
<dbReference type="InterPro" id="IPR002347">
    <property type="entry name" value="SDR_fam"/>
</dbReference>
<protein>
    <submittedName>
        <fullName evidence="2">SDR family oxidoreductase</fullName>
    </submittedName>
</protein>
<evidence type="ECO:0000256" key="1">
    <source>
        <dbReference type="ARBA" id="ARBA00006484"/>
    </source>
</evidence>
<proteinExistence type="inferred from homology"/>
<gene>
    <name evidence="2" type="ORF">SM757_03725</name>
</gene>
<accession>A0ABU5IAP1</accession>
<dbReference type="PANTHER" id="PTHR42760:SF50">
    <property type="entry name" value="SHORT-CHAIN DEHYDROGENASE-RELATED"/>
    <property type="match status" value="1"/>
</dbReference>
<comment type="caution">
    <text evidence="2">The sequence shown here is derived from an EMBL/GenBank/DDBJ whole genome shotgun (WGS) entry which is preliminary data.</text>
</comment>
<dbReference type="Pfam" id="PF13561">
    <property type="entry name" value="adh_short_C2"/>
    <property type="match status" value="1"/>
</dbReference>
<comment type="similarity">
    <text evidence="1">Belongs to the short-chain dehydrogenases/reductases (SDR) family.</text>
</comment>
<dbReference type="SUPFAM" id="SSF51735">
    <property type="entry name" value="NAD(P)-binding Rossmann-fold domains"/>
    <property type="match status" value="1"/>
</dbReference>
<reference evidence="2 3" key="1">
    <citation type="submission" date="2023-11" db="EMBL/GenBank/DDBJ databases">
        <title>Draft genome of Azohydromonas lata strain H1 (DSM1123), a polyhydroxyalkanoate producer.</title>
        <authorList>
            <person name="Traversa D."/>
            <person name="D'Addabbo P."/>
            <person name="Pazzani C."/>
            <person name="Manzari C."/>
            <person name="Chiara M."/>
            <person name="Scrascia M."/>
        </authorList>
    </citation>
    <scope>NUCLEOTIDE SEQUENCE [LARGE SCALE GENOMIC DNA]</scope>
    <source>
        <strain evidence="2 3">H1</strain>
    </source>
</reference>
<dbReference type="Gene3D" id="3.40.50.720">
    <property type="entry name" value="NAD(P)-binding Rossmann-like Domain"/>
    <property type="match status" value="1"/>
</dbReference>
<dbReference type="Proteomes" id="UP001293718">
    <property type="component" value="Unassembled WGS sequence"/>
</dbReference>
<dbReference type="RefSeq" id="WP_322464428.1">
    <property type="nucleotide sequence ID" value="NZ_JAXOJX010000003.1"/>
</dbReference>
<dbReference type="InterPro" id="IPR036291">
    <property type="entry name" value="NAD(P)-bd_dom_sf"/>
</dbReference>
<keyword evidence="3" id="KW-1185">Reference proteome</keyword>
<name>A0ABU5IAP1_9BURK</name>
<dbReference type="PANTHER" id="PTHR42760">
    <property type="entry name" value="SHORT-CHAIN DEHYDROGENASES/REDUCTASES FAMILY MEMBER"/>
    <property type="match status" value="1"/>
</dbReference>
<dbReference type="EMBL" id="JAXOJX010000003">
    <property type="protein sequence ID" value="MDZ5455676.1"/>
    <property type="molecule type" value="Genomic_DNA"/>
</dbReference>
<evidence type="ECO:0000313" key="2">
    <source>
        <dbReference type="EMBL" id="MDZ5455676.1"/>
    </source>
</evidence>
<sequence length="161" mass="16759">MHKESVHPITGVVGDPAADLQQFERQIDINIKGVVTAVRTAAPLLSQNGRIVSIGTTGATHIPFPGVSDYVASKAAVAAYTRGWSRDLGGRGITVNVIQPGAINTEMNPQDSAFADTLRAMSSLGRYGQPEEIAGAVSFLVGPDARYITGATLNVDGGQIA</sequence>
<evidence type="ECO:0000313" key="3">
    <source>
        <dbReference type="Proteomes" id="UP001293718"/>
    </source>
</evidence>
<dbReference type="CDD" id="cd05233">
    <property type="entry name" value="SDR_c"/>
    <property type="match status" value="1"/>
</dbReference>